<dbReference type="RefSeq" id="WP_009451998.1">
    <property type="nucleotide sequence ID" value="NZ_AMSI01000015.1"/>
</dbReference>
<keyword evidence="2" id="KW-0804">Transcription</keyword>
<dbReference type="SUPFAM" id="SSF55781">
    <property type="entry name" value="GAF domain-like"/>
    <property type="match status" value="1"/>
</dbReference>
<keyword evidence="5" id="KW-1185">Reference proteome</keyword>
<dbReference type="SMART" id="SM00346">
    <property type="entry name" value="HTH_ICLR"/>
    <property type="match status" value="1"/>
</dbReference>
<dbReference type="GO" id="GO:0003677">
    <property type="term" value="F:DNA binding"/>
    <property type="evidence" value="ECO:0007669"/>
    <property type="project" value="InterPro"/>
</dbReference>
<organism evidence="4 5">
    <name type="scientific">Nitratireductor indicus C115</name>
    <dbReference type="NCBI Taxonomy" id="1231190"/>
    <lineage>
        <taxon>Bacteria</taxon>
        <taxon>Pseudomonadati</taxon>
        <taxon>Pseudomonadota</taxon>
        <taxon>Alphaproteobacteria</taxon>
        <taxon>Hyphomicrobiales</taxon>
        <taxon>Phyllobacteriaceae</taxon>
        <taxon>Nitratireductor</taxon>
    </lineage>
</organism>
<dbReference type="GO" id="GO:0045892">
    <property type="term" value="P:negative regulation of DNA-templated transcription"/>
    <property type="evidence" value="ECO:0007669"/>
    <property type="project" value="TreeGrafter"/>
</dbReference>
<proteinExistence type="predicted"/>
<dbReference type="Pfam" id="PF09339">
    <property type="entry name" value="HTH_IclR"/>
    <property type="match status" value="1"/>
</dbReference>
<dbReference type="AlphaFoldDB" id="K2PHV1"/>
<protein>
    <submittedName>
        <fullName evidence="4">Transcriptional regulator, IclR family protein</fullName>
    </submittedName>
</protein>
<dbReference type="InterPro" id="IPR050707">
    <property type="entry name" value="HTH_MetabolicPath_Reg"/>
</dbReference>
<dbReference type="OrthoDB" id="8029096at2"/>
<evidence type="ECO:0000256" key="1">
    <source>
        <dbReference type="ARBA" id="ARBA00023015"/>
    </source>
</evidence>
<evidence type="ECO:0000256" key="2">
    <source>
        <dbReference type="ARBA" id="ARBA00023163"/>
    </source>
</evidence>
<sequence length="268" mass="28222">MLTKTEAGGNTVALQNGLALVQILCNEGPLTIKEMAQRADLRENMTARLVKTLEMQGFVEPARFAERYQCGRTATALAQAFFAHTPIVGVAHPIMQSLAGAHDIAVALAAPHGDNAICLMVCRGQTPGTGHARAGSTTTMDRSAAGQALLASLRLSGNETAPSLSDQIAPGQAAHHIPSTGDTALLAERPPRSFDRSFGCHRFEHLESGCLLLATPIHLVDATLALEVALPPRAQSPLRTDNIARSLLAAASLIEQKAAAAGIRYLDE</sequence>
<dbReference type="PATRIC" id="fig|1231190.3.peg.3916"/>
<dbReference type="SUPFAM" id="SSF46785">
    <property type="entry name" value="Winged helix' DNA-binding domain"/>
    <property type="match status" value="1"/>
</dbReference>
<dbReference type="EMBL" id="AMSI01000015">
    <property type="protein sequence ID" value="EKF40712.1"/>
    <property type="molecule type" value="Genomic_DNA"/>
</dbReference>
<dbReference type="PANTHER" id="PTHR30136:SF35">
    <property type="entry name" value="HTH-TYPE TRANSCRIPTIONAL REGULATOR RV1719"/>
    <property type="match status" value="1"/>
</dbReference>
<dbReference type="STRING" id="721133.SAMN05216176_113131"/>
<name>K2PHV1_9HYPH</name>
<dbReference type="PANTHER" id="PTHR30136">
    <property type="entry name" value="HELIX-TURN-HELIX TRANSCRIPTIONAL REGULATOR, ICLR FAMILY"/>
    <property type="match status" value="1"/>
</dbReference>
<comment type="caution">
    <text evidence="4">The sequence shown here is derived from an EMBL/GenBank/DDBJ whole genome shotgun (WGS) entry which is preliminary data.</text>
</comment>
<dbReference type="Gene3D" id="3.30.450.40">
    <property type="match status" value="1"/>
</dbReference>
<dbReference type="InterPro" id="IPR029016">
    <property type="entry name" value="GAF-like_dom_sf"/>
</dbReference>
<dbReference type="GO" id="GO:0003700">
    <property type="term" value="F:DNA-binding transcription factor activity"/>
    <property type="evidence" value="ECO:0007669"/>
    <property type="project" value="TreeGrafter"/>
</dbReference>
<evidence type="ECO:0000259" key="3">
    <source>
        <dbReference type="SMART" id="SM00346"/>
    </source>
</evidence>
<reference evidence="4 5" key="1">
    <citation type="journal article" date="2012" name="J. Bacteriol.">
        <title>Genome Sequence of Nitratireductor indicus Type Strain C115.</title>
        <authorList>
            <person name="Lai Q."/>
            <person name="Li G."/>
            <person name="Yu Z."/>
            <person name="Shao Z."/>
        </authorList>
    </citation>
    <scope>NUCLEOTIDE SEQUENCE [LARGE SCALE GENOMIC DNA]</scope>
    <source>
        <strain evidence="4 5">C115</strain>
    </source>
</reference>
<evidence type="ECO:0000313" key="4">
    <source>
        <dbReference type="EMBL" id="EKF40712.1"/>
    </source>
</evidence>
<dbReference type="InterPro" id="IPR036388">
    <property type="entry name" value="WH-like_DNA-bd_sf"/>
</dbReference>
<dbReference type="Gene3D" id="1.10.10.10">
    <property type="entry name" value="Winged helix-like DNA-binding domain superfamily/Winged helix DNA-binding domain"/>
    <property type="match status" value="1"/>
</dbReference>
<dbReference type="InterPro" id="IPR036390">
    <property type="entry name" value="WH_DNA-bd_sf"/>
</dbReference>
<dbReference type="Proteomes" id="UP000007374">
    <property type="component" value="Unassembled WGS sequence"/>
</dbReference>
<accession>K2PHV1</accession>
<gene>
    <name evidence="4" type="ORF">NA8A_18943</name>
</gene>
<feature type="domain" description="HTH iclR-type" evidence="3">
    <location>
        <begin position="11"/>
        <end position="100"/>
    </location>
</feature>
<dbReference type="InterPro" id="IPR005471">
    <property type="entry name" value="Tscrpt_reg_IclR_N"/>
</dbReference>
<evidence type="ECO:0000313" key="5">
    <source>
        <dbReference type="Proteomes" id="UP000007374"/>
    </source>
</evidence>
<keyword evidence="1" id="KW-0805">Transcription regulation</keyword>
<dbReference type="eggNOG" id="COG1414">
    <property type="taxonomic scope" value="Bacteria"/>
</dbReference>